<dbReference type="Gene3D" id="2.40.10.480">
    <property type="match status" value="2"/>
</dbReference>
<dbReference type="AlphaFoldDB" id="A0A5C5XYC8"/>
<gene>
    <name evidence="3" type="primary">afsK_2</name>
    <name evidence="3" type="ORF">CA85_23820</name>
</gene>
<organism evidence="3 4">
    <name type="scientific">Allorhodopirellula solitaria</name>
    <dbReference type="NCBI Taxonomy" id="2527987"/>
    <lineage>
        <taxon>Bacteria</taxon>
        <taxon>Pseudomonadati</taxon>
        <taxon>Planctomycetota</taxon>
        <taxon>Planctomycetia</taxon>
        <taxon>Pirellulales</taxon>
        <taxon>Pirellulaceae</taxon>
        <taxon>Allorhodopirellula</taxon>
    </lineage>
</organism>
<evidence type="ECO:0000256" key="1">
    <source>
        <dbReference type="SAM" id="SignalP"/>
    </source>
</evidence>
<dbReference type="RefSeq" id="WP_146391378.1">
    <property type="nucleotide sequence ID" value="NZ_SJPK01000004.1"/>
</dbReference>
<accession>A0A5C5XYC8</accession>
<dbReference type="EC" id="2.7.11.1" evidence="3"/>
<dbReference type="InterPro" id="IPR015943">
    <property type="entry name" value="WD40/YVTN_repeat-like_dom_sf"/>
</dbReference>
<dbReference type="Pfam" id="PF13360">
    <property type="entry name" value="PQQ_2"/>
    <property type="match status" value="2"/>
</dbReference>
<dbReference type="InterPro" id="IPR011047">
    <property type="entry name" value="Quinoprotein_ADH-like_sf"/>
</dbReference>
<dbReference type="GO" id="GO:0004674">
    <property type="term" value="F:protein serine/threonine kinase activity"/>
    <property type="evidence" value="ECO:0007669"/>
    <property type="project" value="UniProtKB-EC"/>
</dbReference>
<evidence type="ECO:0000313" key="4">
    <source>
        <dbReference type="Proteomes" id="UP000318053"/>
    </source>
</evidence>
<evidence type="ECO:0000313" key="3">
    <source>
        <dbReference type="EMBL" id="TWT67531.1"/>
    </source>
</evidence>
<dbReference type="SMART" id="SM00564">
    <property type="entry name" value="PQQ"/>
    <property type="match status" value="6"/>
</dbReference>
<dbReference type="Gene3D" id="2.130.10.10">
    <property type="entry name" value="YVTN repeat-like/Quinoprotein amine dehydrogenase"/>
    <property type="match status" value="2"/>
</dbReference>
<dbReference type="InterPro" id="IPR018391">
    <property type="entry name" value="PQQ_b-propeller_rpt"/>
</dbReference>
<proteinExistence type="predicted"/>
<comment type="caution">
    <text evidence="3">The sequence shown here is derived from an EMBL/GenBank/DDBJ whole genome shotgun (WGS) entry which is preliminary data.</text>
</comment>
<keyword evidence="1" id="KW-0732">Signal</keyword>
<feature type="domain" description="Pyrrolo-quinoline quinone repeat" evidence="2">
    <location>
        <begin position="323"/>
        <end position="421"/>
    </location>
</feature>
<name>A0A5C5XYC8_9BACT</name>
<dbReference type="InterPro" id="IPR002372">
    <property type="entry name" value="PQQ_rpt_dom"/>
</dbReference>
<protein>
    <submittedName>
        <fullName evidence="3">Serine/threonine-protein kinase AfsK</fullName>
        <ecNumber evidence="3">2.7.11.1</ecNumber>
    </submittedName>
</protein>
<sequence precursor="true">MQIGKTNRSAPVTAGLLLGACLFATVAPAQSPPAANLPTWTMARADSGSSGAIGRNLPSQLTLLWEAETAEAIESTPVSDGVNVYVADVMGGVEALDLASGESRWRREFETGFEASPGLFLPESIDANAAESTAQIPVIEAASGNPAEDSAAADAAVRAILVVSDVYGNIVALDPSTGESVWKYATEGQISAAPTFFAVPRGDAYEVRVLQSSQDGNLYCLSAADGALVWKYETGDQIRCSASIAAGKTFLGGCDGQLHVIDLATGEPAREPLPLGGPTGSTPAVSGDEVFLPVMAGTLFAFHPSTGDVRWEFEDPDRPDEFRSSVAIGADRIVVSSQNKHVDAIERASGERIWRKTLRRRADASPLIAGDDVWIASTAGLLLRLSLADGDEKWSFESRGKFMAAPAVVGDRLIIADDDGVVRCFGPS</sequence>
<evidence type="ECO:0000259" key="2">
    <source>
        <dbReference type="Pfam" id="PF13360"/>
    </source>
</evidence>
<dbReference type="Proteomes" id="UP000318053">
    <property type="component" value="Unassembled WGS sequence"/>
</dbReference>
<feature type="domain" description="Pyrrolo-quinoline quinone repeat" evidence="2">
    <location>
        <begin position="155"/>
        <end position="267"/>
    </location>
</feature>
<dbReference type="PROSITE" id="PS51257">
    <property type="entry name" value="PROKAR_LIPOPROTEIN"/>
    <property type="match status" value="1"/>
</dbReference>
<reference evidence="3 4" key="1">
    <citation type="submission" date="2019-02" db="EMBL/GenBank/DDBJ databases">
        <title>Deep-cultivation of Planctomycetes and their phenomic and genomic characterization uncovers novel biology.</title>
        <authorList>
            <person name="Wiegand S."/>
            <person name="Jogler M."/>
            <person name="Boedeker C."/>
            <person name="Pinto D."/>
            <person name="Vollmers J."/>
            <person name="Rivas-Marin E."/>
            <person name="Kohn T."/>
            <person name="Peeters S.H."/>
            <person name="Heuer A."/>
            <person name="Rast P."/>
            <person name="Oberbeckmann S."/>
            <person name="Bunk B."/>
            <person name="Jeske O."/>
            <person name="Meyerdierks A."/>
            <person name="Storesund J.E."/>
            <person name="Kallscheuer N."/>
            <person name="Luecker S."/>
            <person name="Lage O.M."/>
            <person name="Pohl T."/>
            <person name="Merkel B.J."/>
            <person name="Hornburger P."/>
            <person name="Mueller R.-W."/>
            <person name="Bruemmer F."/>
            <person name="Labrenz M."/>
            <person name="Spormann A.M."/>
            <person name="Op Den Camp H."/>
            <person name="Overmann J."/>
            <person name="Amann R."/>
            <person name="Jetten M.S.M."/>
            <person name="Mascher T."/>
            <person name="Medema M.H."/>
            <person name="Devos D.P."/>
            <person name="Kaster A.-K."/>
            <person name="Ovreas L."/>
            <person name="Rohde M."/>
            <person name="Galperin M.Y."/>
            <person name="Jogler C."/>
        </authorList>
    </citation>
    <scope>NUCLEOTIDE SEQUENCE [LARGE SCALE GENOMIC DNA]</scope>
    <source>
        <strain evidence="3 4">CA85</strain>
    </source>
</reference>
<feature type="chain" id="PRO_5022733333" evidence="1">
    <location>
        <begin position="30"/>
        <end position="428"/>
    </location>
</feature>
<keyword evidence="4" id="KW-1185">Reference proteome</keyword>
<dbReference type="PANTHER" id="PTHR34512">
    <property type="entry name" value="CELL SURFACE PROTEIN"/>
    <property type="match status" value="1"/>
</dbReference>
<dbReference type="EMBL" id="SJPK01000004">
    <property type="protein sequence ID" value="TWT67531.1"/>
    <property type="molecule type" value="Genomic_DNA"/>
</dbReference>
<keyword evidence="3" id="KW-0418">Kinase</keyword>
<dbReference type="OrthoDB" id="256225at2"/>
<keyword evidence="3" id="KW-0808">Transferase</keyword>
<dbReference type="PANTHER" id="PTHR34512:SF30">
    <property type="entry name" value="OUTER MEMBRANE PROTEIN ASSEMBLY FACTOR BAMB"/>
    <property type="match status" value="1"/>
</dbReference>
<feature type="signal peptide" evidence="1">
    <location>
        <begin position="1"/>
        <end position="29"/>
    </location>
</feature>
<dbReference type="SUPFAM" id="SSF50998">
    <property type="entry name" value="Quinoprotein alcohol dehydrogenase-like"/>
    <property type="match status" value="2"/>
</dbReference>